<dbReference type="InterPro" id="IPR003333">
    <property type="entry name" value="CMAS"/>
</dbReference>
<proteinExistence type="inferred from homology"/>
<dbReference type="Pfam" id="PF02353">
    <property type="entry name" value="CMAS"/>
    <property type="match status" value="1"/>
</dbReference>
<dbReference type="InterPro" id="IPR029063">
    <property type="entry name" value="SAM-dependent_MTases_sf"/>
</dbReference>
<name>A0AB39H736_9VIBR</name>
<comment type="similarity">
    <text evidence="1">Belongs to the CFA/CMAS family.</text>
</comment>
<feature type="active site" evidence="6">
    <location>
        <position position="389"/>
    </location>
</feature>
<keyword evidence="2 7" id="KW-0489">Methyltransferase</keyword>
<evidence type="ECO:0000256" key="3">
    <source>
        <dbReference type="ARBA" id="ARBA00022679"/>
    </source>
</evidence>
<dbReference type="GO" id="GO:0008610">
    <property type="term" value="P:lipid biosynthetic process"/>
    <property type="evidence" value="ECO:0007669"/>
    <property type="project" value="InterPro"/>
</dbReference>
<dbReference type="SUPFAM" id="SSF53335">
    <property type="entry name" value="S-adenosyl-L-methionine-dependent methyltransferases"/>
    <property type="match status" value="1"/>
</dbReference>
<evidence type="ECO:0000256" key="2">
    <source>
        <dbReference type="ARBA" id="ARBA00022603"/>
    </source>
</evidence>
<keyword evidence="3 7" id="KW-0808">Transferase</keyword>
<dbReference type="GO" id="GO:0032259">
    <property type="term" value="P:methylation"/>
    <property type="evidence" value="ECO:0007669"/>
    <property type="project" value="UniProtKB-KW"/>
</dbReference>
<evidence type="ECO:0000313" key="7">
    <source>
        <dbReference type="EMBL" id="XDK24206.1"/>
    </source>
</evidence>
<gene>
    <name evidence="7" type="ORF">AB0763_08185</name>
</gene>
<evidence type="ECO:0000256" key="6">
    <source>
        <dbReference type="PIRSR" id="PIRSR003085-1"/>
    </source>
</evidence>
<dbReference type="CDD" id="cd02440">
    <property type="entry name" value="AdoMet_MTases"/>
    <property type="match status" value="1"/>
</dbReference>
<reference evidence="7" key="1">
    <citation type="submission" date="2024-07" db="EMBL/GenBank/DDBJ databases">
        <title>Genome Analysis of a Potential Novel Vibrio Species Secreting pH- and Thermo-stable Alginate Lyase and its Application in Producing Alginate Oligosaccharides.</title>
        <authorList>
            <person name="Huang H."/>
            <person name="Bao K."/>
        </authorList>
    </citation>
    <scope>NUCLEOTIDE SEQUENCE</scope>
    <source>
        <strain evidence="7">HB236076</strain>
    </source>
</reference>
<dbReference type="EMBL" id="CP162601">
    <property type="protein sequence ID" value="XDK24206.1"/>
    <property type="molecule type" value="Genomic_DNA"/>
</dbReference>
<evidence type="ECO:0000256" key="1">
    <source>
        <dbReference type="ARBA" id="ARBA00010815"/>
    </source>
</evidence>
<keyword evidence="5" id="KW-0443">Lipid metabolism</keyword>
<keyword evidence="4" id="KW-0949">S-adenosyl-L-methionine</keyword>
<dbReference type="PIRSF" id="PIRSF003085">
    <property type="entry name" value="CMAS"/>
    <property type="match status" value="1"/>
</dbReference>
<dbReference type="PANTHER" id="PTHR43667">
    <property type="entry name" value="CYCLOPROPANE-FATTY-ACYL-PHOSPHOLIPID SYNTHASE"/>
    <property type="match status" value="1"/>
</dbReference>
<accession>A0AB39H736</accession>
<dbReference type="KEGG" id="vih:AB0763_08185"/>
<protein>
    <submittedName>
        <fullName evidence="7">Class I SAM-dependent methyltransferase</fullName>
        <ecNumber evidence="7">2.1.1.-</ecNumber>
    </submittedName>
</protein>
<evidence type="ECO:0000256" key="4">
    <source>
        <dbReference type="ARBA" id="ARBA00022691"/>
    </source>
</evidence>
<dbReference type="Gene3D" id="3.40.50.150">
    <property type="entry name" value="Vaccinia Virus protein VP39"/>
    <property type="match status" value="1"/>
</dbReference>
<dbReference type="InterPro" id="IPR050723">
    <property type="entry name" value="CFA/CMAS"/>
</dbReference>
<dbReference type="AlphaFoldDB" id="A0AB39H736"/>
<evidence type="ECO:0000256" key="5">
    <source>
        <dbReference type="ARBA" id="ARBA00023098"/>
    </source>
</evidence>
<sequence>MQHIESKTNKTALSFSQSMARKWIFQRLQQVQGAALQIQELWSNQTIDFGTTHAPAIVFRVHHANFYQKLIKGGSIGAAESYIDGDWDTPDLTQALTFFATNEDTTDAIESNGQWLTKLSTKIQHWLNSNSIKQAKRNISAHYDLGNDLYHSFLDESMLYSSALYRQGTDSLELAQQQKMARLCEQLSLQPSDHVLEIGTGWGAMAIYMATHYGCQVTTTTISEQQYDYVAQKITELNLQDKITLLKQDYRRLEGQFDKLVSIEMIEAVGEKYLPQFIDVCQQRLKPSGKMALQMITISDQRFDYYRSNVDFIQAYIFPGGFLPSVSYFLNQVCAHSPLIVRNLHDFGFDYARTLADWQQRFHQSEATVRALGYDERFIRLWHFYFSYCQAGFLAKTISVVQITLEKQR</sequence>
<organism evidence="7">
    <name type="scientific">Vibrio sp. HB236076</name>
    <dbReference type="NCBI Taxonomy" id="3232307"/>
    <lineage>
        <taxon>Bacteria</taxon>
        <taxon>Pseudomonadati</taxon>
        <taxon>Pseudomonadota</taxon>
        <taxon>Gammaproteobacteria</taxon>
        <taxon>Vibrionales</taxon>
        <taxon>Vibrionaceae</taxon>
        <taxon>Vibrio</taxon>
    </lineage>
</organism>
<dbReference type="RefSeq" id="WP_306100265.1">
    <property type="nucleotide sequence ID" value="NZ_CP162601.1"/>
</dbReference>
<dbReference type="EC" id="2.1.1.-" evidence="7"/>
<dbReference type="PANTHER" id="PTHR43667:SF2">
    <property type="entry name" value="FATTY ACID C-METHYL TRANSFERASE"/>
    <property type="match status" value="1"/>
</dbReference>
<dbReference type="GO" id="GO:0008168">
    <property type="term" value="F:methyltransferase activity"/>
    <property type="evidence" value="ECO:0007669"/>
    <property type="project" value="UniProtKB-KW"/>
</dbReference>